<dbReference type="GeneID" id="33896961"/>
<evidence type="ECO:0000256" key="1">
    <source>
        <dbReference type="ARBA" id="ARBA00022691"/>
    </source>
</evidence>
<dbReference type="STRING" id="315749.Bcer98_1630"/>
<dbReference type="InterPro" id="IPR023370">
    <property type="entry name" value="TrmO-like_N"/>
</dbReference>
<gene>
    <name evidence="4" type="ordered locus">Bcer98_1630</name>
</gene>
<accession>A7GP81</accession>
<dbReference type="PANTHER" id="PTHR12818:SF0">
    <property type="entry name" value="TRNA (ADENINE(37)-N6)-METHYLTRANSFERASE"/>
    <property type="match status" value="1"/>
</dbReference>
<keyword evidence="5" id="KW-1185">Reference proteome</keyword>
<reference evidence="4 5" key="1">
    <citation type="journal article" date="2008" name="Chem. Biol. Interact.">
        <title>Extending the Bacillus cereus group genomics to putative food-borne pathogens of different toxicity.</title>
        <authorList>
            <person name="Lapidus A."/>
            <person name="Goltsman E."/>
            <person name="Auger S."/>
            <person name="Galleron N."/>
            <person name="Segurens B."/>
            <person name="Dossat C."/>
            <person name="Land M.L."/>
            <person name="Broussolle V."/>
            <person name="Brillard J."/>
            <person name="Guinebretiere M.H."/>
            <person name="Sanchis V."/>
            <person name="Nguen-The C."/>
            <person name="Lereclus D."/>
            <person name="Richardson P."/>
            <person name="Wincker P."/>
            <person name="Weissenbach J."/>
            <person name="Ehrlich S.D."/>
            <person name="Sorokin A."/>
        </authorList>
    </citation>
    <scope>NUCLEOTIDE SEQUENCE [LARGE SCALE GENOMIC DNA]</scope>
    <source>
        <strain evidence="5">DSM 22905 / CIP 110041 / 391-98 / NVH 391-98</strain>
    </source>
</reference>
<protein>
    <recommendedName>
        <fullName evidence="3">TsaA-like domain-containing protein</fullName>
    </recommendedName>
</protein>
<evidence type="ECO:0000259" key="3">
    <source>
        <dbReference type="PROSITE" id="PS51668"/>
    </source>
</evidence>
<dbReference type="InterPro" id="IPR036413">
    <property type="entry name" value="YaeB-like_sf"/>
</dbReference>
<dbReference type="Gene3D" id="2.40.30.70">
    <property type="entry name" value="YaeB-like"/>
    <property type="match status" value="1"/>
</dbReference>
<dbReference type="HOGENOM" id="CLU_013458_2_1_9"/>
<dbReference type="AlphaFoldDB" id="A7GP81"/>
<dbReference type="Proteomes" id="UP000002300">
    <property type="component" value="Chromosome"/>
</dbReference>
<dbReference type="SUPFAM" id="SSF118196">
    <property type="entry name" value="YaeB-like"/>
    <property type="match status" value="1"/>
</dbReference>
<dbReference type="eggNOG" id="COG1720">
    <property type="taxonomic scope" value="Bacteria"/>
</dbReference>
<dbReference type="CDD" id="cd09281">
    <property type="entry name" value="UPF0066"/>
    <property type="match status" value="1"/>
</dbReference>
<sequence>MFSLRPIAFVQNERKMIKDDDWGKTKSTIILTDFFSEESIQGIESFSHIEIIFYFHKVKDDQIQYAARHPRNNKKYPKVGIFAQRGKNRPNRLGTTIVKFVRKEGKIVVVEGLDAIDGTPILDIKPVMQEFIPHEKIIQPKWATDIMKEYWKGSGEK</sequence>
<name>A7GP81_BACCN</name>
<keyword evidence="1" id="KW-0949">S-adenosyl-L-methionine</keyword>
<evidence type="ECO:0000313" key="5">
    <source>
        <dbReference type="Proteomes" id="UP000002300"/>
    </source>
</evidence>
<dbReference type="KEGG" id="bcy:Bcer98_1630"/>
<feature type="domain" description="TsaA-like" evidence="3">
    <location>
        <begin position="4"/>
        <end position="136"/>
    </location>
</feature>
<dbReference type="Pfam" id="PF01980">
    <property type="entry name" value="TrmO_N"/>
    <property type="match status" value="1"/>
</dbReference>
<dbReference type="PROSITE" id="PS51668">
    <property type="entry name" value="TSAA_2"/>
    <property type="match status" value="1"/>
</dbReference>
<dbReference type="InterPro" id="IPR036414">
    <property type="entry name" value="YaeB_N_sf"/>
</dbReference>
<dbReference type="OrthoDB" id="9799092at2"/>
<organism evidence="4 5">
    <name type="scientific">Bacillus cytotoxicus (strain DSM 22905 / CIP 110041 / 391-98 / NVH 391-98)</name>
    <dbReference type="NCBI Taxonomy" id="315749"/>
    <lineage>
        <taxon>Bacteria</taxon>
        <taxon>Bacillati</taxon>
        <taxon>Bacillota</taxon>
        <taxon>Bacilli</taxon>
        <taxon>Bacillales</taxon>
        <taxon>Bacillaceae</taxon>
        <taxon>Bacillus</taxon>
        <taxon>Bacillus cereus group</taxon>
    </lineage>
</organism>
<evidence type="ECO:0000313" key="4">
    <source>
        <dbReference type="EMBL" id="ABS21939.1"/>
    </source>
</evidence>
<comment type="similarity">
    <text evidence="2">Belongs to the tRNA methyltransferase O family.</text>
</comment>
<dbReference type="PANTHER" id="PTHR12818">
    <property type="entry name" value="TRNA (ADENINE(37)-N6)-METHYLTRANSFERASE"/>
    <property type="match status" value="1"/>
</dbReference>
<dbReference type="EMBL" id="CP000764">
    <property type="protein sequence ID" value="ABS21939.1"/>
    <property type="molecule type" value="Genomic_DNA"/>
</dbReference>
<evidence type="ECO:0000256" key="2">
    <source>
        <dbReference type="ARBA" id="ARBA00033753"/>
    </source>
</evidence>
<dbReference type="RefSeq" id="WP_012094115.1">
    <property type="nucleotide sequence ID" value="NC_009674.1"/>
</dbReference>
<dbReference type="InterPro" id="IPR040372">
    <property type="entry name" value="YaeB-like"/>
</dbReference>
<proteinExistence type="inferred from homology"/>